<name>A0A430SFB2_THESC</name>
<accession>A0A430SFB2</accession>
<feature type="non-terminal residue" evidence="1">
    <location>
        <position position="81"/>
    </location>
</feature>
<dbReference type="InterPro" id="IPR012340">
    <property type="entry name" value="NA-bd_OB-fold"/>
</dbReference>
<proteinExistence type="predicted"/>
<dbReference type="Gene3D" id="3.30.56.10">
    <property type="match status" value="1"/>
</dbReference>
<organism evidence="1 2">
    <name type="scientific">Thermus scotoductus</name>
    <dbReference type="NCBI Taxonomy" id="37636"/>
    <lineage>
        <taxon>Bacteria</taxon>
        <taxon>Thermotogati</taxon>
        <taxon>Deinococcota</taxon>
        <taxon>Deinococci</taxon>
        <taxon>Thermales</taxon>
        <taxon>Thermaceae</taxon>
        <taxon>Thermus</taxon>
    </lineage>
</organism>
<keyword evidence="1" id="KW-0436">Ligase</keyword>
<gene>
    <name evidence="1" type="ORF">CSW37_06685</name>
</gene>
<dbReference type="Gene3D" id="2.40.50.140">
    <property type="entry name" value="Nucleic acid-binding proteins"/>
    <property type="match status" value="1"/>
</dbReference>
<dbReference type="Proteomes" id="UP000288051">
    <property type="component" value="Unassembled WGS sequence"/>
</dbReference>
<reference evidence="1 2" key="1">
    <citation type="journal article" date="2019" name="Extremophiles">
        <title>Biogeography of thermophiles and predominance of Thermus scotoductus in domestic water heaters.</title>
        <authorList>
            <person name="Wilpiszeski R.L."/>
            <person name="Zhang Z."/>
            <person name="House C.H."/>
        </authorList>
    </citation>
    <scope>NUCLEOTIDE SEQUENCE [LARGE SCALE GENOMIC DNA]</scope>
    <source>
        <strain evidence="1 2">24_S24</strain>
    </source>
</reference>
<sequence>MRVPFSWLKEYVPELESPEVLEERLAGLGFETDRMERIFQIPSGVVFARVLEAHPISSTSLKRLVLDAGKVVEVVSGAGNA</sequence>
<dbReference type="GO" id="GO:0016874">
    <property type="term" value="F:ligase activity"/>
    <property type="evidence" value="ECO:0007669"/>
    <property type="project" value="UniProtKB-KW"/>
</dbReference>
<protein>
    <submittedName>
        <fullName evidence="1">Phenylalanine--tRNA ligase subunit beta</fullName>
    </submittedName>
</protein>
<evidence type="ECO:0000313" key="2">
    <source>
        <dbReference type="Proteomes" id="UP000288051"/>
    </source>
</evidence>
<dbReference type="AlphaFoldDB" id="A0A430SFB2"/>
<dbReference type="EMBL" id="PELZ01000196">
    <property type="protein sequence ID" value="RTH36839.1"/>
    <property type="molecule type" value="Genomic_DNA"/>
</dbReference>
<evidence type="ECO:0000313" key="1">
    <source>
        <dbReference type="EMBL" id="RTH36839.1"/>
    </source>
</evidence>
<comment type="caution">
    <text evidence="1">The sequence shown here is derived from an EMBL/GenBank/DDBJ whole genome shotgun (WGS) entry which is preliminary data.</text>
</comment>